<keyword evidence="1" id="KW-0560">Oxidoreductase</keyword>
<dbReference type="Gene3D" id="3.20.20.100">
    <property type="entry name" value="NADP-dependent oxidoreductase domain"/>
    <property type="match status" value="1"/>
</dbReference>
<dbReference type="RefSeq" id="WP_398706620.1">
    <property type="nucleotide sequence ID" value="NZ_JBIRUI010000001.1"/>
</dbReference>
<gene>
    <name evidence="3" type="ORF">ACH407_01805</name>
</gene>
<evidence type="ECO:0000313" key="3">
    <source>
        <dbReference type="EMBL" id="MFI1712306.1"/>
    </source>
</evidence>
<dbReference type="Proteomes" id="UP001611339">
    <property type="component" value="Unassembled WGS sequence"/>
</dbReference>
<sequence length="197" mass="20750">MAELVAAGKVRALGLSEVSAATLRRAHAVHPIAALQNEYSLWSRNPEQGTPAAARELGVALVAFSPLARGFLTDAPPDVDALPASDIRRGMPRFGSAHYPADLALRHEVARIAADAGLTLPQPALAWVVSRGPHVIALPGTRSVTHLRENLSVLDLDVPGEALDAADHVLDATTVHGARYDESTLAEVDTERCGRAG</sequence>
<proteinExistence type="predicted"/>
<reference evidence="3 4" key="1">
    <citation type="submission" date="2024-10" db="EMBL/GenBank/DDBJ databases">
        <title>The Natural Products Discovery Center: Release of the First 8490 Sequenced Strains for Exploring Actinobacteria Biosynthetic Diversity.</title>
        <authorList>
            <person name="Kalkreuter E."/>
            <person name="Kautsar S.A."/>
            <person name="Yang D."/>
            <person name="Bader C.D."/>
            <person name="Teijaro C.N."/>
            <person name="Fluegel L."/>
            <person name="Davis C.M."/>
            <person name="Simpson J.R."/>
            <person name="Lauterbach L."/>
            <person name="Steele A.D."/>
            <person name="Gui C."/>
            <person name="Meng S."/>
            <person name="Li G."/>
            <person name="Viehrig K."/>
            <person name="Ye F."/>
            <person name="Su P."/>
            <person name="Kiefer A.F."/>
            <person name="Nichols A."/>
            <person name="Cepeda A.J."/>
            <person name="Yan W."/>
            <person name="Fan B."/>
            <person name="Jiang Y."/>
            <person name="Adhikari A."/>
            <person name="Zheng C.-J."/>
            <person name="Schuster L."/>
            <person name="Cowan T.M."/>
            <person name="Smanski M.J."/>
            <person name="Chevrette M.G."/>
            <person name="De Carvalho L.P.S."/>
            <person name="Shen B."/>
        </authorList>
    </citation>
    <scope>NUCLEOTIDE SEQUENCE [LARGE SCALE GENOMIC DNA]</scope>
    <source>
        <strain evidence="3 4">NPDC020602</strain>
    </source>
</reference>
<dbReference type="InterPro" id="IPR036812">
    <property type="entry name" value="NAD(P)_OxRdtase_dom_sf"/>
</dbReference>
<name>A0ABW7TYP2_9ACTN</name>
<comment type="caution">
    <text evidence="3">The sequence shown here is derived from an EMBL/GenBank/DDBJ whole genome shotgun (WGS) entry which is preliminary data.</text>
</comment>
<dbReference type="Pfam" id="PF00248">
    <property type="entry name" value="Aldo_ket_red"/>
    <property type="match status" value="1"/>
</dbReference>
<evidence type="ECO:0000259" key="2">
    <source>
        <dbReference type="Pfam" id="PF00248"/>
    </source>
</evidence>
<keyword evidence="4" id="KW-1185">Reference proteome</keyword>
<dbReference type="PANTHER" id="PTHR43625">
    <property type="entry name" value="AFLATOXIN B1 ALDEHYDE REDUCTASE"/>
    <property type="match status" value="1"/>
</dbReference>
<feature type="domain" description="NADP-dependent oxidoreductase" evidence="2">
    <location>
        <begin position="1"/>
        <end position="167"/>
    </location>
</feature>
<protein>
    <submittedName>
        <fullName evidence="3">Aldo/keto reductase</fullName>
    </submittedName>
</protein>
<organism evidence="3 4">
    <name type="scientific">Streptomyces litmocidini</name>
    <dbReference type="NCBI Taxonomy" id="67318"/>
    <lineage>
        <taxon>Bacteria</taxon>
        <taxon>Bacillati</taxon>
        <taxon>Actinomycetota</taxon>
        <taxon>Actinomycetes</taxon>
        <taxon>Kitasatosporales</taxon>
        <taxon>Streptomycetaceae</taxon>
        <taxon>Streptomyces</taxon>
    </lineage>
</organism>
<evidence type="ECO:0000256" key="1">
    <source>
        <dbReference type="ARBA" id="ARBA00023002"/>
    </source>
</evidence>
<dbReference type="InterPro" id="IPR050791">
    <property type="entry name" value="Aldo-Keto_reductase"/>
</dbReference>
<dbReference type="SUPFAM" id="SSF51430">
    <property type="entry name" value="NAD(P)-linked oxidoreductase"/>
    <property type="match status" value="1"/>
</dbReference>
<accession>A0ABW7TYP2</accession>
<dbReference type="EMBL" id="JBIRUI010000001">
    <property type="protein sequence ID" value="MFI1712306.1"/>
    <property type="molecule type" value="Genomic_DNA"/>
</dbReference>
<dbReference type="PANTHER" id="PTHR43625:SF40">
    <property type="entry name" value="ALDO-KETO REDUCTASE YAKC [NADP(+)]"/>
    <property type="match status" value="1"/>
</dbReference>
<dbReference type="InterPro" id="IPR023210">
    <property type="entry name" value="NADP_OxRdtase_dom"/>
</dbReference>
<evidence type="ECO:0000313" key="4">
    <source>
        <dbReference type="Proteomes" id="UP001611339"/>
    </source>
</evidence>